<gene>
    <name evidence="2" type="ORF">B7C42_07154</name>
</gene>
<feature type="domain" description="DUF5753" evidence="1">
    <location>
        <begin position="101"/>
        <end position="284"/>
    </location>
</feature>
<keyword evidence="3" id="KW-1185">Reference proteome</keyword>
<reference evidence="2 3" key="1">
    <citation type="submission" date="2017-07" db="EMBL/GenBank/DDBJ databases">
        <title>First draft Genome Sequence of Nocardia cerradoensis isolated from human infection.</title>
        <authorList>
            <person name="Carrasco G."/>
        </authorList>
    </citation>
    <scope>NUCLEOTIDE SEQUENCE [LARGE SCALE GENOMIC DNA]</scope>
    <source>
        <strain evidence="2 3">CNM20130759</strain>
    </source>
</reference>
<evidence type="ECO:0000259" key="1">
    <source>
        <dbReference type="Pfam" id="PF19054"/>
    </source>
</evidence>
<protein>
    <recommendedName>
        <fullName evidence="1">DUF5753 domain-containing protein</fullName>
    </recommendedName>
</protein>
<comment type="caution">
    <text evidence="2">The sequence shown here is derived from an EMBL/GenBank/DDBJ whole genome shotgun (WGS) entry which is preliminary data.</text>
</comment>
<accession>A0A231GVS9</accession>
<dbReference type="EMBL" id="NGAF01000027">
    <property type="protein sequence ID" value="OXR40730.1"/>
    <property type="molecule type" value="Genomic_DNA"/>
</dbReference>
<dbReference type="Pfam" id="PF19054">
    <property type="entry name" value="DUF5753"/>
    <property type="match status" value="1"/>
</dbReference>
<dbReference type="Proteomes" id="UP000215506">
    <property type="component" value="Unassembled WGS sequence"/>
</dbReference>
<sequence length="292" mass="33356">MTTGSTLPRRILARLLRDARTDAGIAVDTARKAIGVSGQTFWRMETGQPTRINPLFIRHLAELYKVSEETTDVLLALTEESQGKGWWHTYSEEIPKHFDFYVGLEDAAKRFSSYSTLLLPGLLQTADYRREVIWTEFPSMPTDEVERRIELSQRRQQRLRDKTNPLTVCALIDECTLRRLIGSREVMAAQLHHLIEIGSLPNVSVRVVPMQVGRHIGTIAGPFVLLEFPRHPTAKLTEPPVVYIQGFTGALYLEKPDEVRQYRNAYAEIQRAALDDGDSQNLIRTLMKELRE</sequence>
<organism evidence="2 3">
    <name type="scientific">Nocardia cerradoensis</name>
    <dbReference type="NCBI Taxonomy" id="85688"/>
    <lineage>
        <taxon>Bacteria</taxon>
        <taxon>Bacillati</taxon>
        <taxon>Actinomycetota</taxon>
        <taxon>Actinomycetes</taxon>
        <taxon>Mycobacteriales</taxon>
        <taxon>Nocardiaceae</taxon>
        <taxon>Nocardia</taxon>
    </lineage>
</organism>
<dbReference type="GO" id="GO:0003677">
    <property type="term" value="F:DNA binding"/>
    <property type="evidence" value="ECO:0007669"/>
    <property type="project" value="InterPro"/>
</dbReference>
<dbReference type="SUPFAM" id="SSF47413">
    <property type="entry name" value="lambda repressor-like DNA-binding domains"/>
    <property type="match status" value="1"/>
</dbReference>
<name>A0A231GVS9_9NOCA</name>
<dbReference type="RefSeq" id="WP_094028005.1">
    <property type="nucleotide sequence ID" value="NZ_NGAF01000027.1"/>
</dbReference>
<dbReference type="InterPro" id="IPR043917">
    <property type="entry name" value="DUF5753"/>
</dbReference>
<dbReference type="InterPro" id="IPR010982">
    <property type="entry name" value="Lambda_DNA-bd_dom_sf"/>
</dbReference>
<evidence type="ECO:0000313" key="2">
    <source>
        <dbReference type="EMBL" id="OXR40730.1"/>
    </source>
</evidence>
<dbReference type="Gene3D" id="1.10.260.40">
    <property type="entry name" value="lambda repressor-like DNA-binding domains"/>
    <property type="match status" value="1"/>
</dbReference>
<evidence type="ECO:0000313" key="3">
    <source>
        <dbReference type="Proteomes" id="UP000215506"/>
    </source>
</evidence>
<dbReference type="Pfam" id="PF13560">
    <property type="entry name" value="HTH_31"/>
    <property type="match status" value="1"/>
</dbReference>
<dbReference type="AlphaFoldDB" id="A0A231GVS9"/>
<proteinExistence type="predicted"/>